<dbReference type="EMBL" id="CAUOFW020004891">
    <property type="protein sequence ID" value="CAK9167657.1"/>
    <property type="molecule type" value="Genomic_DNA"/>
</dbReference>
<organism evidence="2 3">
    <name type="scientific">Ilex paraguariensis</name>
    <name type="common">yerba mate</name>
    <dbReference type="NCBI Taxonomy" id="185542"/>
    <lineage>
        <taxon>Eukaryota</taxon>
        <taxon>Viridiplantae</taxon>
        <taxon>Streptophyta</taxon>
        <taxon>Embryophyta</taxon>
        <taxon>Tracheophyta</taxon>
        <taxon>Spermatophyta</taxon>
        <taxon>Magnoliopsida</taxon>
        <taxon>eudicotyledons</taxon>
        <taxon>Gunneridae</taxon>
        <taxon>Pentapetalae</taxon>
        <taxon>asterids</taxon>
        <taxon>campanulids</taxon>
        <taxon>Aquifoliales</taxon>
        <taxon>Aquifoliaceae</taxon>
        <taxon>Ilex</taxon>
    </lineage>
</organism>
<evidence type="ECO:0000313" key="2">
    <source>
        <dbReference type="EMBL" id="CAK9167657.1"/>
    </source>
</evidence>
<keyword evidence="3" id="KW-1185">Reference proteome</keyword>
<dbReference type="AlphaFoldDB" id="A0ABC8TDZ9"/>
<evidence type="ECO:0000256" key="1">
    <source>
        <dbReference type="SAM" id="MobiDB-lite"/>
    </source>
</evidence>
<protein>
    <submittedName>
        <fullName evidence="2">Uncharacterized protein</fullName>
    </submittedName>
</protein>
<comment type="caution">
    <text evidence="2">The sequence shown here is derived from an EMBL/GenBank/DDBJ whole genome shotgun (WGS) entry which is preliminary data.</text>
</comment>
<name>A0ABC8TDZ9_9AQUA</name>
<dbReference type="Proteomes" id="UP001642360">
    <property type="component" value="Unassembled WGS sequence"/>
</dbReference>
<reference evidence="2 3" key="1">
    <citation type="submission" date="2024-02" db="EMBL/GenBank/DDBJ databases">
        <authorList>
            <person name="Vignale AGUSTIN F."/>
            <person name="Sosa J E."/>
            <person name="Modenutti C."/>
        </authorList>
    </citation>
    <scope>NUCLEOTIDE SEQUENCE [LARGE SCALE GENOMIC DNA]</scope>
</reference>
<gene>
    <name evidence="2" type="ORF">ILEXP_LOCUS36940</name>
</gene>
<evidence type="ECO:0000313" key="3">
    <source>
        <dbReference type="Proteomes" id="UP001642360"/>
    </source>
</evidence>
<feature type="region of interest" description="Disordered" evidence="1">
    <location>
        <begin position="1"/>
        <end position="24"/>
    </location>
</feature>
<accession>A0ABC8TDZ9</accession>
<proteinExistence type="predicted"/>
<sequence>MKGETLSAILGEESRKSRPPVPKLSPEAVLLDATRERSRIKQYAKEEVFDDDFVRKLKCPSFPIKK</sequence>